<dbReference type="GO" id="GO:0000166">
    <property type="term" value="F:nucleotide binding"/>
    <property type="evidence" value="ECO:0007669"/>
    <property type="project" value="UniProtKB-KW"/>
</dbReference>
<gene>
    <name evidence="5" type="ORF">CCACVL1_23788</name>
</gene>
<dbReference type="Gramene" id="OMO60974">
    <property type="protein sequence ID" value="OMO60974"/>
    <property type="gene ID" value="CCACVL1_23788"/>
</dbReference>
<evidence type="ECO:0000256" key="1">
    <source>
        <dbReference type="ARBA" id="ARBA00022737"/>
    </source>
</evidence>
<evidence type="ECO:0000259" key="4">
    <source>
        <dbReference type="Pfam" id="PF18052"/>
    </source>
</evidence>
<proteinExistence type="predicted"/>
<dbReference type="OrthoDB" id="3027644at2759"/>
<name>A0A1R3GS81_COCAP</name>
<protein>
    <submittedName>
        <fullName evidence="5">Putative disease resistance RPP8-like protein 2-like protein</fullName>
    </submittedName>
</protein>
<dbReference type="InterPro" id="IPR038005">
    <property type="entry name" value="RX-like_CC"/>
</dbReference>
<dbReference type="OMA" id="WIADIRK"/>
<dbReference type="AlphaFoldDB" id="A0A1R3GS81"/>
<dbReference type="Gene3D" id="1.20.5.4130">
    <property type="match status" value="1"/>
</dbReference>
<dbReference type="EMBL" id="AWWV01013616">
    <property type="protein sequence ID" value="OMO60974.1"/>
    <property type="molecule type" value="Genomic_DNA"/>
</dbReference>
<dbReference type="Proteomes" id="UP000188268">
    <property type="component" value="Unassembled WGS sequence"/>
</dbReference>
<keyword evidence="3" id="KW-0611">Plant defense</keyword>
<dbReference type="Pfam" id="PF18052">
    <property type="entry name" value="Rx_N"/>
    <property type="match status" value="1"/>
</dbReference>
<dbReference type="STRING" id="210143.A0A1R3GS81"/>
<reference evidence="5 6" key="1">
    <citation type="submission" date="2013-09" db="EMBL/GenBank/DDBJ databases">
        <title>Corchorus capsularis genome sequencing.</title>
        <authorList>
            <person name="Alam M."/>
            <person name="Haque M.S."/>
            <person name="Islam M.S."/>
            <person name="Emdad E.M."/>
            <person name="Islam M.M."/>
            <person name="Ahmed B."/>
            <person name="Halim A."/>
            <person name="Hossen Q.M.M."/>
            <person name="Hossain M.Z."/>
            <person name="Ahmed R."/>
            <person name="Khan M.M."/>
            <person name="Islam R."/>
            <person name="Rashid M.M."/>
            <person name="Khan S.A."/>
            <person name="Rahman M.S."/>
            <person name="Alam M."/>
        </authorList>
    </citation>
    <scope>NUCLEOTIDE SEQUENCE [LARGE SCALE GENOMIC DNA]</scope>
    <source>
        <strain evidence="6">cv. CVL-1</strain>
        <tissue evidence="5">Whole seedling</tissue>
    </source>
</reference>
<sequence length="87" mass="10239">MAEYIVSLVIDNVASQMVEEAVSLARVWDRVEWVQGELRRMLCFLKDADEKKDGDERVRNWIADIRKIAYDAEDAVDSYILKMMRQK</sequence>
<accession>A0A1R3GS81</accession>
<dbReference type="CDD" id="cd14798">
    <property type="entry name" value="RX-CC_like"/>
    <property type="match status" value="1"/>
</dbReference>
<dbReference type="InterPro" id="IPR041118">
    <property type="entry name" value="Rx_N"/>
</dbReference>
<keyword evidence="2" id="KW-0547">Nucleotide-binding</keyword>
<keyword evidence="6" id="KW-1185">Reference proteome</keyword>
<evidence type="ECO:0000256" key="3">
    <source>
        <dbReference type="ARBA" id="ARBA00022821"/>
    </source>
</evidence>
<evidence type="ECO:0000313" key="6">
    <source>
        <dbReference type="Proteomes" id="UP000188268"/>
    </source>
</evidence>
<dbReference type="GO" id="GO:0006952">
    <property type="term" value="P:defense response"/>
    <property type="evidence" value="ECO:0007669"/>
    <property type="project" value="UniProtKB-KW"/>
</dbReference>
<organism evidence="5 6">
    <name type="scientific">Corchorus capsularis</name>
    <name type="common">Jute</name>
    <dbReference type="NCBI Taxonomy" id="210143"/>
    <lineage>
        <taxon>Eukaryota</taxon>
        <taxon>Viridiplantae</taxon>
        <taxon>Streptophyta</taxon>
        <taxon>Embryophyta</taxon>
        <taxon>Tracheophyta</taxon>
        <taxon>Spermatophyta</taxon>
        <taxon>Magnoliopsida</taxon>
        <taxon>eudicotyledons</taxon>
        <taxon>Gunneridae</taxon>
        <taxon>Pentapetalae</taxon>
        <taxon>rosids</taxon>
        <taxon>malvids</taxon>
        <taxon>Malvales</taxon>
        <taxon>Malvaceae</taxon>
        <taxon>Grewioideae</taxon>
        <taxon>Apeibeae</taxon>
        <taxon>Corchorus</taxon>
    </lineage>
</organism>
<comment type="caution">
    <text evidence="5">The sequence shown here is derived from an EMBL/GenBank/DDBJ whole genome shotgun (WGS) entry which is preliminary data.</text>
</comment>
<feature type="domain" description="Disease resistance N-terminal" evidence="4">
    <location>
        <begin position="5"/>
        <end position="87"/>
    </location>
</feature>
<evidence type="ECO:0000256" key="2">
    <source>
        <dbReference type="ARBA" id="ARBA00022741"/>
    </source>
</evidence>
<keyword evidence="1" id="KW-0677">Repeat</keyword>
<evidence type="ECO:0000313" key="5">
    <source>
        <dbReference type="EMBL" id="OMO60974.1"/>
    </source>
</evidence>